<dbReference type="HOGENOM" id="CLU_009834_7_0_7"/>
<evidence type="ECO:0000313" key="1">
    <source>
        <dbReference type="EMBL" id="ABW66707.1"/>
    </source>
</evidence>
<keyword evidence="1" id="KW-0413">Isomerase</keyword>
<dbReference type="PANTHER" id="PTHR11941:SF54">
    <property type="entry name" value="ENOYL-COA HYDRATASE, MITOCHONDRIAL"/>
    <property type="match status" value="1"/>
</dbReference>
<gene>
    <name evidence="1" type="ordered locus">Dole_0897</name>
</gene>
<dbReference type="InterPro" id="IPR001753">
    <property type="entry name" value="Enoyl-CoA_hydra/iso"/>
</dbReference>
<dbReference type="CDD" id="cd06558">
    <property type="entry name" value="crotonase-like"/>
    <property type="match status" value="1"/>
</dbReference>
<dbReference type="OrthoDB" id="7848551at2"/>
<keyword evidence="2" id="KW-1185">Reference proteome</keyword>
<dbReference type="eggNOG" id="COG1024">
    <property type="taxonomic scope" value="Bacteria"/>
</dbReference>
<dbReference type="STRING" id="96561.Dole_0897"/>
<accession>A8ZVZ8</accession>
<dbReference type="Proteomes" id="UP000008561">
    <property type="component" value="Chromosome"/>
</dbReference>
<dbReference type="PANTHER" id="PTHR11941">
    <property type="entry name" value="ENOYL-COA HYDRATASE-RELATED"/>
    <property type="match status" value="1"/>
</dbReference>
<organism evidence="1 2">
    <name type="scientific">Desulfosudis oleivorans (strain DSM 6200 / JCM 39069 / Hxd3)</name>
    <name type="common">Desulfococcus oleovorans</name>
    <dbReference type="NCBI Taxonomy" id="96561"/>
    <lineage>
        <taxon>Bacteria</taxon>
        <taxon>Pseudomonadati</taxon>
        <taxon>Thermodesulfobacteriota</taxon>
        <taxon>Desulfobacteria</taxon>
        <taxon>Desulfobacterales</taxon>
        <taxon>Desulfosudaceae</taxon>
        <taxon>Desulfosudis</taxon>
    </lineage>
</organism>
<dbReference type="EMBL" id="CP000859">
    <property type="protein sequence ID" value="ABW66707.1"/>
    <property type="molecule type" value="Genomic_DNA"/>
</dbReference>
<dbReference type="RefSeq" id="WP_012174325.1">
    <property type="nucleotide sequence ID" value="NC_009943.1"/>
</dbReference>
<dbReference type="SUPFAM" id="SSF52096">
    <property type="entry name" value="ClpP/crotonase"/>
    <property type="match status" value="1"/>
</dbReference>
<dbReference type="Gene3D" id="3.90.226.10">
    <property type="entry name" value="2-enoyl-CoA Hydratase, Chain A, domain 1"/>
    <property type="match status" value="1"/>
</dbReference>
<protein>
    <submittedName>
        <fullName evidence="1">Enoyl-CoA hydratase/isomerase</fullName>
    </submittedName>
</protein>
<evidence type="ECO:0000313" key="2">
    <source>
        <dbReference type="Proteomes" id="UP000008561"/>
    </source>
</evidence>
<dbReference type="GO" id="GO:0006635">
    <property type="term" value="P:fatty acid beta-oxidation"/>
    <property type="evidence" value="ECO:0007669"/>
    <property type="project" value="TreeGrafter"/>
</dbReference>
<dbReference type="Pfam" id="PF00378">
    <property type="entry name" value="ECH_1"/>
    <property type="match status" value="1"/>
</dbReference>
<name>A8ZVZ8_DESOH</name>
<dbReference type="KEGG" id="dol:Dole_0897"/>
<dbReference type="GO" id="GO:0016853">
    <property type="term" value="F:isomerase activity"/>
    <property type="evidence" value="ECO:0007669"/>
    <property type="project" value="UniProtKB-KW"/>
</dbReference>
<dbReference type="AlphaFoldDB" id="A8ZVZ8"/>
<proteinExistence type="predicted"/>
<reference evidence="1 2" key="1">
    <citation type="submission" date="2007-10" db="EMBL/GenBank/DDBJ databases">
        <title>Complete sequence of Desulfococcus oleovorans Hxd3.</title>
        <authorList>
            <consortium name="US DOE Joint Genome Institute"/>
            <person name="Copeland A."/>
            <person name="Lucas S."/>
            <person name="Lapidus A."/>
            <person name="Barry K."/>
            <person name="Glavina del Rio T."/>
            <person name="Dalin E."/>
            <person name="Tice H."/>
            <person name="Pitluck S."/>
            <person name="Kiss H."/>
            <person name="Brettin T."/>
            <person name="Bruce D."/>
            <person name="Detter J.C."/>
            <person name="Han C."/>
            <person name="Schmutz J."/>
            <person name="Larimer F."/>
            <person name="Land M."/>
            <person name="Hauser L."/>
            <person name="Kyrpides N."/>
            <person name="Kim E."/>
            <person name="Wawrik B."/>
            <person name="Richardson P."/>
        </authorList>
    </citation>
    <scope>NUCLEOTIDE SEQUENCE [LARGE SCALE GENOMIC DNA]</scope>
    <source>
        <strain evidence="2">DSM 6200 / JCM 39069 / Hxd3</strain>
    </source>
</reference>
<dbReference type="InterPro" id="IPR029045">
    <property type="entry name" value="ClpP/crotonase-like_dom_sf"/>
</dbReference>
<sequence>MTHENSITITHDGALAIVTINRPGQKNAMSVDVLEELCEVAADFQKRSDVSAIILTGAGDCFSAGVDLSDPRLAQVLIAPLAEKRKLMEYGPRMCRAWEDLDQITICAIEGFCVGGGVSLACACDFRIMAESAFMRVPEIGLAMNMSWATIPRLIHLVGPARTKEIVLFGEKIYARDAYDWGFAQRICPDRKTMDEARTIADKVLSLPPVPAAMTKQTVNAATNALDRSTAHMDVDQFVLTLISEDFKEGVEAFLHKRKPKFTGA</sequence>